<comment type="caution">
    <text evidence="1">The sequence shown here is derived from an EMBL/GenBank/DDBJ whole genome shotgun (WGS) entry which is preliminary data.</text>
</comment>
<reference evidence="1" key="1">
    <citation type="journal article" date="2015" name="Nature">
        <title>Complex archaea that bridge the gap between prokaryotes and eukaryotes.</title>
        <authorList>
            <person name="Spang A."/>
            <person name="Saw J.H."/>
            <person name="Jorgensen S.L."/>
            <person name="Zaremba-Niedzwiedzka K."/>
            <person name="Martijn J."/>
            <person name="Lind A.E."/>
            <person name="van Eijk R."/>
            <person name="Schleper C."/>
            <person name="Guy L."/>
            <person name="Ettema T.J."/>
        </authorList>
    </citation>
    <scope>NUCLEOTIDE SEQUENCE</scope>
</reference>
<name>A0A0F9U8G9_9ZZZZ</name>
<sequence length="669" mass="76611">MTLLLVLPISALPSVAEEQKKVPIQPLGLLDIGGALYTRVESVSDKRVTETATTKTTTTEDELIFEEGIELSVEGYIYHPYLLEWRLGLDLAKTQETITLNDLETKTNGDLRGYDISALLLQEKPVSLRLFASQTEDLRDRDVGQATRATEQRRGLELYVKGPLPSTFLLERIEIEEKGTRRTVEEDTTHIRVTVEHRPHRDWLTEFFYDREQTDEVSTFLSATGVSPPQQFPDTKDEFNITNLWSFGPEDLRHTLSGSANFLSRSGFFENRVTSIDQRLELAHTKTFTTFYAAALDINRTEAEEDQTFNAEIGFEKSIYDSLDIIVRGEIYHRAIEKSSERRRGLFFEADYRKKTPIGRYTSSLALGWERDVQNFNSGVQRVTDERVTLEDTTFLELDEKNITGSMAVTNEDKTITYAEIVDYILRVTGGTTEIRRTLGSLIGDGDTVLVTYVSQQSPHSIFTTDHVDWDHRLRLKKIPVILYANYRLRNEKLTHGEDPENLDREQSFLAGTQLDYKGLTTVLEHERQDQNLSPPWIANRVEVTYHRALARNLDLTVSGNLEWLRYLEARKFGLEPGAETLKTATGRLSLTTKVGRNAVLRFDSTLSRLSGRENRTEFQNSVSFEWRYAKLDFSVDAHYDTYTDENLSGTSKTTGKNASIMFYVRRKF</sequence>
<protein>
    <recommendedName>
        <fullName evidence="2">Outer membrane protein beta-barrel domain-containing protein</fullName>
    </recommendedName>
</protein>
<dbReference type="AlphaFoldDB" id="A0A0F9U8G9"/>
<proteinExistence type="predicted"/>
<dbReference type="EMBL" id="LAZR01000133">
    <property type="protein sequence ID" value="KKN87884.1"/>
    <property type="molecule type" value="Genomic_DNA"/>
</dbReference>
<organism evidence="1">
    <name type="scientific">marine sediment metagenome</name>
    <dbReference type="NCBI Taxonomy" id="412755"/>
    <lineage>
        <taxon>unclassified sequences</taxon>
        <taxon>metagenomes</taxon>
        <taxon>ecological metagenomes</taxon>
    </lineage>
</organism>
<accession>A0A0F9U8G9</accession>
<evidence type="ECO:0000313" key="1">
    <source>
        <dbReference type="EMBL" id="KKN87884.1"/>
    </source>
</evidence>
<gene>
    <name evidence="1" type="ORF">LCGC14_0254150</name>
</gene>
<evidence type="ECO:0008006" key="2">
    <source>
        <dbReference type="Google" id="ProtNLM"/>
    </source>
</evidence>